<dbReference type="EMBL" id="FUZT01000006">
    <property type="protein sequence ID" value="SKC72505.1"/>
    <property type="molecule type" value="Genomic_DNA"/>
</dbReference>
<accession>A0A1T5L9Y8</accession>
<keyword evidence="3 5" id="KW-0067">ATP-binding</keyword>
<keyword evidence="2" id="KW-0547">Nucleotide-binding</keyword>
<dbReference type="PANTHER" id="PTHR42939:SF3">
    <property type="entry name" value="ABC TRANSPORTER ATP-BINDING COMPONENT"/>
    <property type="match status" value="1"/>
</dbReference>
<feature type="domain" description="ABC transporter" evidence="4">
    <location>
        <begin position="5"/>
        <end position="230"/>
    </location>
</feature>
<dbReference type="InterPro" id="IPR017871">
    <property type="entry name" value="ABC_transporter-like_CS"/>
</dbReference>
<dbReference type="InterPro" id="IPR051782">
    <property type="entry name" value="ABC_Transporter_VariousFunc"/>
</dbReference>
<organism evidence="5 6">
    <name type="scientific">Maledivibacter halophilus</name>
    <dbReference type="NCBI Taxonomy" id="36842"/>
    <lineage>
        <taxon>Bacteria</taxon>
        <taxon>Bacillati</taxon>
        <taxon>Bacillota</taxon>
        <taxon>Clostridia</taxon>
        <taxon>Peptostreptococcales</taxon>
        <taxon>Caminicellaceae</taxon>
        <taxon>Maledivibacter</taxon>
    </lineage>
</organism>
<dbReference type="RefSeq" id="WP_079492156.1">
    <property type="nucleotide sequence ID" value="NZ_FUZT01000006.1"/>
</dbReference>
<dbReference type="SMART" id="SM00382">
    <property type="entry name" value="AAA"/>
    <property type="match status" value="1"/>
</dbReference>
<dbReference type="OrthoDB" id="9804819at2"/>
<dbReference type="AlphaFoldDB" id="A0A1T5L9Y8"/>
<dbReference type="InterPro" id="IPR027417">
    <property type="entry name" value="P-loop_NTPase"/>
</dbReference>
<dbReference type="InterPro" id="IPR003439">
    <property type="entry name" value="ABC_transporter-like_ATP-bd"/>
</dbReference>
<evidence type="ECO:0000313" key="6">
    <source>
        <dbReference type="Proteomes" id="UP000190285"/>
    </source>
</evidence>
<proteinExistence type="predicted"/>
<dbReference type="InterPro" id="IPR003593">
    <property type="entry name" value="AAA+_ATPase"/>
</dbReference>
<dbReference type="PANTHER" id="PTHR42939">
    <property type="entry name" value="ABC TRANSPORTER ATP-BINDING PROTEIN ALBC-RELATED"/>
    <property type="match status" value="1"/>
</dbReference>
<dbReference type="Gene3D" id="3.40.50.300">
    <property type="entry name" value="P-loop containing nucleotide triphosphate hydrolases"/>
    <property type="match status" value="1"/>
</dbReference>
<sequence>MESILEIKNLTKKYDDFKLNNISFKLDRGYIMGFIGPNGAGKSTTIKLIMNLLKRDSGEIKVFGLDNIKHEKEIKQRIGFIYDRNYFYDEITLKNMKKIISNFYTNWNDNQFYKYMEIFNLKENKKIKELSKGMQMKFSLALALSHDAELIMMDEPTSGIDPIFRNEILDILMEFIQDEKKSIFFSTHITTDLEKIADYITFINDGSLVFSKPKDEILDSYRIVKGGRDLLTEELKKKFIGIKNSDYGFEGLVSRIDDIEDEYREKVLIERPTLDDIMLYTVRRGEKNA</sequence>
<protein>
    <submittedName>
        <fullName evidence="5">ABC-2 type transport system ATP-binding protein</fullName>
    </submittedName>
</protein>
<dbReference type="PROSITE" id="PS50893">
    <property type="entry name" value="ABC_TRANSPORTER_2"/>
    <property type="match status" value="1"/>
</dbReference>
<keyword evidence="1" id="KW-0813">Transport</keyword>
<evidence type="ECO:0000256" key="1">
    <source>
        <dbReference type="ARBA" id="ARBA00022448"/>
    </source>
</evidence>
<dbReference type="Pfam" id="PF00005">
    <property type="entry name" value="ABC_tran"/>
    <property type="match status" value="1"/>
</dbReference>
<evidence type="ECO:0000256" key="2">
    <source>
        <dbReference type="ARBA" id="ARBA00022741"/>
    </source>
</evidence>
<dbReference type="Proteomes" id="UP000190285">
    <property type="component" value="Unassembled WGS sequence"/>
</dbReference>
<dbReference type="STRING" id="36842.SAMN02194393_02624"/>
<reference evidence="6" key="1">
    <citation type="submission" date="2017-02" db="EMBL/GenBank/DDBJ databases">
        <authorList>
            <person name="Varghese N."/>
            <person name="Submissions S."/>
        </authorList>
    </citation>
    <scope>NUCLEOTIDE SEQUENCE [LARGE SCALE GENOMIC DNA]</scope>
    <source>
        <strain evidence="6">M1</strain>
    </source>
</reference>
<dbReference type="GO" id="GO:0016887">
    <property type="term" value="F:ATP hydrolysis activity"/>
    <property type="evidence" value="ECO:0007669"/>
    <property type="project" value="InterPro"/>
</dbReference>
<evidence type="ECO:0000259" key="4">
    <source>
        <dbReference type="PROSITE" id="PS50893"/>
    </source>
</evidence>
<keyword evidence="6" id="KW-1185">Reference proteome</keyword>
<evidence type="ECO:0000256" key="3">
    <source>
        <dbReference type="ARBA" id="ARBA00022840"/>
    </source>
</evidence>
<evidence type="ECO:0000313" key="5">
    <source>
        <dbReference type="EMBL" id="SKC72505.1"/>
    </source>
</evidence>
<gene>
    <name evidence="5" type="ORF">SAMN02194393_02624</name>
</gene>
<dbReference type="PROSITE" id="PS00211">
    <property type="entry name" value="ABC_TRANSPORTER_1"/>
    <property type="match status" value="1"/>
</dbReference>
<name>A0A1T5L9Y8_9FIRM</name>
<dbReference type="SUPFAM" id="SSF52540">
    <property type="entry name" value="P-loop containing nucleoside triphosphate hydrolases"/>
    <property type="match status" value="1"/>
</dbReference>
<dbReference type="CDD" id="cd03230">
    <property type="entry name" value="ABC_DR_subfamily_A"/>
    <property type="match status" value="1"/>
</dbReference>
<dbReference type="GO" id="GO:0005524">
    <property type="term" value="F:ATP binding"/>
    <property type="evidence" value="ECO:0007669"/>
    <property type="project" value="UniProtKB-KW"/>
</dbReference>